<reference evidence="2 3" key="1">
    <citation type="journal article" date="2017" name="Mol. Plant">
        <title>The Genome of Medicinal Plant Macleaya cordata Provides New Insights into Benzylisoquinoline Alkaloids Metabolism.</title>
        <authorList>
            <person name="Liu X."/>
            <person name="Liu Y."/>
            <person name="Huang P."/>
            <person name="Ma Y."/>
            <person name="Qing Z."/>
            <person name="Tang Q."/>
            <person name="Cao H."/>
            <person name="Cheng P."/>
            <person name="Zheng Y."/>
            <person name="Yuan Z."/>
            <person name="Zhou Y."/>
            <person name="Liu J."/>
            <person name="Tang Z."/>
            <person name="Zhuo Y."/>
            <person name="Zhang Y."/>
            <person name="Yu L."/>
            <person name="Huang J."/>
            <person name="Yang P."/>
            <person name="Peng Q."/>
            <person name="Zhang J."/>
            <person name="Jiang W."/>
            <person name="Zhang Z."/>
            <person name="Lin K."/>
            <person name="Ro D.K."/>
            <person name="Chen X."/>
            <person name="Xiong X."/>
            <person name="Shang Y."/>
            <person name="Huang S."/>
            <person name="Zeng J."/>
        </authorList>
    </citation>
    <scope>NUCLEOTIDE SEQUENCE [LARGE SCALE GENOMIC DNA]</scope>
    <source>
        <strain evidence="3">cv. BLH2017</strain>
        <tissue evidence="2">Root</tissue>
    </source>
</reference>
<dbReference type="GO" id="GO:0004523">
    <property type="term" value="F:RNA-DNA hybrid ribonuclease activity"/>
    <property type="evidence" value="ECO:0007669"/>
    <property type="project" value="InterPro"/>
</dbReference>
<evidence type="ECO:0000313" key="2">
    <source>
        <dbReference type="EMBL" id="OVA14796.1"/>
    </source>
</evidence>
<comment type="caution">
    <text evidence="2">The sequence shown here is derived from an EMBL/GenBank/DDBJ whole genome shotgun (WGS) entry which is preliminary data.</text>
</comment>
<dbReference type="Proteomes" id="UP000195402">
    <property type="component" value="Unassembled WGS sequence"/>
</dbReference>
<name>A0A200QWF6_MACCD</name>
<dbReference type="InterPro" id="IPR012337">
    <property type="entry name" value="RNaseH-like_sf"/>
</dbReference>
<dbReference type="InterPro" id="IPR036397">
    <property type="entry name" value="RNaseH_sf"/>
</dbReference>
<organism evidence="2 3">
    <name type="scientific">Macleaya cordata</name>
    <name type="common">Five-seeded plume-poppy</name>
    <name type="synonym">Bocconia cordata</name>
    <dbReference type="NCBI Taxonomy" id="56857"/>
    <lineage>
        <taxon>Eukaryota</taxon>
        <taxon>Viridiplantae</taxon>
        <taxon>Streptophyta</taxon>
        <taxon>Embryophyta</taxon>
        <taxon>Tracheophyta</taxon>
        <taxon>Spermatophyta</taxon>
        <taxon>Magnoliopsida</taxon>
        <taxon>Ranunculales</taxon>
        <taxon>Papaveraceae</taxon>
        <taxon>Papaveroideae</taxon>
        <taxon>Macleaya</taxon>
    </lineage>
</organism>
<dbReference type="OrthoDB" id="1906820at2759"/>
<accession>A0A200QWF6</accession>
<dbReference type="InParanoid" id="A0A200QWF6"/>
<dbReference type="InterPro" id="IPR044730">
    <property type="entry name" value="RNase_H-like_dom_plant"/>
</dbReference>
<dbReference type="STRING" id="56857.A0A200QWF6"/>
<dbReference type="InterPro" id="IPR002156">
    <property type="entry name" value="RNaseH_domain"/>
</dbReference>
<dbReference type="Gene3D" id="3.30.420.10">
    <property type="entry name" value="Ribonuclease H-like superfamily/Ribonuclease H"/>
    <property type="match status" value="1"/>
</dbReference>
<dbReference type="SUPFAM" id="SSF53098">
    <property type="entry name" value="Ribonuclease H-like"/>
    <property type="match status" value="1"/>
</dbReference>
<dbReference type="PANTHER" id="PTHR47723">
    <property type="entry name" value="OS05G0353850 PROTEIN"/>
    <property type="match status" value="1"/>
</dbReference>
<evidence type="ECO:0000259" key="1">
    <source>
        <dbReference type="Pfam" id="PF13456"/>
    </source>
</evidence>
<protein>
    <recommendedName>
        <fullName evidence="1">RNase H type-1 domain-containing protein</fullName>
    </recommendedName>
</protein>
<dbReference type="CDD" id="cd06222">
    <property type="entry name" value="RNase_H_like"/>
    <property type="match status" value="1"/>
</dbReference>
<evidence type="ECO:0000313" key="3">
    <source>
        <dbReference type="Proteomes" id="UP000195402"/>
    </source>
</evidence>
<gene>
    <name evidence="2" type="ORF">BVC80_1143g10</name>
</gene>
<sequence>MKVFSNFSITFVEPVHSRMLVEDDPATRRPHWLPPAQNFIQINVDGAVGQSHLASAAVARNSNGVFEGYGTQCTSLCSPIEAEALAFLLGIKLALKMNFFDCVIEGDVINIIHFINDNSLNIPWKIRAIILDIRSLVSSFHSIGFVHITRACNKAAHNLAKFALNSSFITQKDSVSLKETVLDLAKFVDKGVQGNRLLSNNPSEDIGVVINLHIKAINA</sequence>
<feature type="domain" description="RNase H type-1" evidence="1">
    <location>
        <begin position="43"/>
        <end position="163"/>
    </location>
</feature>
<dbReference type="AlphaFoldDB" id="A0A200QWF6"/>
<dbReference type="PANTHER" id="PTHR47723:SF19">
    <property type="entry name" value="POLYNUCLEOTIDYL TRANSFERASE, RIBONUCLEASE H-LIKE SUPERFAMILY PROTEIN"/>
    <property type="match status" value="1"/>
</dbReference>
<dbReference type="GO" id="GO:0003676">
    <property type="term" value="F:nucleic acid binding"/>
    <property type="evidence" value="ECO:0007669"/>
    <property type="project" value="InterPro"/>
</dbReference>
<dbReference type="Pfam" id="PF13456">
    <property type="entry name" value="RVT_3"/>
    <property type="match status" value="1"/>
</dbReference>
<dbReference type="EMBL" id="MVGT01001012">
    <property type="protein sequence ID" value="OVA14796.1"/>
    <property type="molecule type" value="Genomic_DNA"/>
</dbReference>
<proteinExistence type="predicted"/>
<keyword evidence="3" id="KW-1185">Reference proteome</keyword>
<dbReference type="InterPro" id="IPR053151">
    <property type="entry name" value="RNase_H-like"/>
</dbReference>
<dbReference type="OMA" id="HIPHEAN"/>